<evidence type="ECO:0000313" key="2">
    <source>
        <dbReference type="EMBL" id="KAF4984755.1"/>
    </source>
</evidence>
<gene>
    <name evidence="2" type="ORF">FZEAL_116</name>
</gene>
<evidence type="ECO:0000313" key="3">
    <source>
        <dbReference type="Proteomes" id="UP000635477"/>
    </source>
</evidence>
<organism evidence="2 3">
    <name type="scientific">Fusarium zealandicum</name>
    <dbReference type="NCBI Taxonomy" id="1053134"/>
    <lineage>
        <taxon>Eukaryota</taxon>
        <taxon>Fungi</taxon>
        <taxon>Dikarya</taxon>
        <taxon>Ascomycota</taxon>
        <taxon>Pezizomycotina</taxon>
        <taxon>Sordariomycetes</taxon>
        <taxon>Hypocreomycetidae</taxon>
        <taxon>Hypocreales</taxon>
        <taxon>Nectriaceae</taxon>
        <taxon>Fusarium</taxon>
        <taxon>Fusarium staphyleae species complex</taxon>
    </lineage>
</organism>
<keyword evidence="1" id="KW-0812">Transmembrane</keyword>
<reference evidence="2" key="1">
    <citation type="journal article" date="2020" name="BMC Genomics">
        <title>Correction to: Identification and distribution of gene clusters required for synthesis of sphingolipid metabolism inhibitors in diverse species of the filamentous fungus Fusarium.</title>
        <authorList>
            <person name="Kim H.S."/>
            <person name="Lohmar J.M."/>
            <person name="Busman M."/>
            <person name="Brown D.W."/>
            <person name="Naumann T.A."/>
            <person name="Divon H.H."/>
            <person name="Lysoe E."/>
            <person name="Uhlig S."/>
            <person name="Proctor R.H."/>
        </authorList>
    </citation>
    <scope>NUCLEOTIDE SEQUENCE</scope>
    <source>
        <strain evidence="2">NRRL 22465</strain>
    </source>
</reference>
<accession>A0A8H4UVF6</accession>
<dbReference type="OrthoDB" id="4749307at2759"/>
<keyword evidence="1" id="KW-1133">Transmembrane helix</keyword>
<protein>
    <submittedName>
        <fullName evidence="2">Uncharacterized protein</fullName>
    </submittedName>
</protein>
<evidence type="ECO:0000256" key="1">
    <source>
        <dbReference type="SAM" id="Phobius"/>
    </source>
</evidence>
<name>A0A8H4UVF6_9HYPO</name>
<keyword evidence="1" id="KW-0472">Membrane</keyword>
<comment type="caution">
    <text evidence="2">The sequence shown here is derived from an EMBL/GenBank/DDBJ whole genome shotgun (WGS) entry which is preliminary data.</text>
</comment>
<sequence length="385" mass="44035">MKLSGHSFPSRRVLDFSRLHEDLPDEFYEIHFNTLFVEIYSLVERFFCPDGDAVASKTSPWLRKFPEEFIKYVELLARPDPHAGKWERILRDRTERSFLLQGIIFKVLDSGVFSHLLFGAGSEHGKMLQSTDAALVDAEGFRRSNLRAHTNRTYLEASRGDPSLFWDEVDKLCTQALALLKPAYTYAAEINTKEPSPIAQLHQSLHDVIAYAGWLNVCTRLSSAIVSYNWVIPGEPYSMSHVNLCQEAYTFSKEAAQRHQERLRTRRPNDVQQGSVARVKISVTPEIVRHKPVPESVASHGMTSYTIMKPHVVYYEGLELDAEEERAFMSLPDYIRRLRDRGSNPRLAALLIMVIGLICLWTSLTTTGQETWHNVQKWVQQIPGS</sequence>
<proteinExistence type="predicted"/>
<keyword evidence="3" id="KW-1185">Reference proteome</keyword>
<dbReference type="AlphaFoldDB" id="A0A8H4UVF6"/>
<feature type="transmembrane region" description="Helical" evidence="1">
    <location>
        <begin position="347"/>
        <end position="364"/>
    </location>
</feature>
<dbReference type="EMBL" id="JABEYC010000005">
    <property type="protein sequence ID" value="KAF4984755.1"/>
    <property type="molecule type" value="Genomic_DNA"/>
</dbReference>
<dbReference type="Proteomes" id="UP000635477">
    <property type="component" value="Unassembled WGS sequence"/>
</dbReference>
<reference evidence="2" key="2">
    <citation type="submission" date="2020-05" db="EMBL/GenBank/DDBJ databases">
        <authorList>
            <person name="Kim H.-S."/>
            <person name="Proctor R.H."/>
            <person name="Brown D.W."/>
        </authorList>
    </citation>
    <scope>NUCLEOTIDE SEQUENCE</scope>
    <source>
        <strain evidence="2">NRRL 22465</strain>
    </source>
</reference>